<sequence length="159" mass="16620">MSPKSCALAVAVSPPPLFCCSVQNPLSQSQSISGMPSISRVQATRDAPSSSHNFEALFHAALAKYTKQTGTVLVDHPLMAALEDCSSPDAVLAIFEKQAQAFDQFRKGDLKLSKWLRPLVNCLCALCTSAAVATTACVVFPPAKAVLSGIGVLLSAASL</sequence>
<dbReference type="EMBL" id="JAGFNK010000001">
    <property type="protein sequence ID" value="KAI9513470.1"/>
    <property type="molecule type" value="Genomic_DNA"/>
</dbReference>
<gene>
    <name evidence="1" type="ORF">F5148DRAFT_1145434</name>
</gene>
<accession>A0ACC0UP43</accession>
<comment type="caution">
    <text evidence="1">The sequence shown here is derived from an EMBL/GenBank/DDBJ whole genome shotgun (WGS) entry which is preliminary data.</text>
</comment>
<evidence type="ECO:0000313" key="2">
    <source>
        <dbReference type="Proteomes" id="UP001207468"/>
    </source>
</evidence>
<keyword evidence="2" id="KW-1185">Reference proteome</keyword>
<evidence type="ECO:0000313" key="1">
    <source>
        <dbReference type="EMBL" id="KAI9513470.1"/>
    </source>
</evidence>
<name>A0ACC0UP43_9AGAM</name>
<protein>
    <submittedName>
        <fullName evidence="1">Uncharacterized protein</fullName>
    </submittedName>
</protein>
<proteinExistence type="predicted"/>
<organism evidence="1 2">
    <name type="scientific">Russula earlei</name>
    <dbReference type="NCBI Taxonomy" id="71964"/>
    <lineage>
        <taxon>Eukaryota</taxon>
        <taxon>Fungi</taxon>
        <taxon>Dikarya</taxon>
        <taxon>Basidiomycota</taxon>
        <taxon>Agaricomycotina</taxon>
        <taxon>Agaricomycetes</taxon>
        <taxon>Russulales</taxon>
        <taxon>Russulaceae</taxon>
        <taxon>Russula</taxon>
    </lineage>
</organism>
<reference evidence="1" key="1">
    <citation type="submission" date="2021-03" db="EMBL/GenBank/DDBJ databases">
        <title>Evolutionary priming and transition to the ectomycorrhizal habit in an iconic lineage of mushroom-forming fungi: is preadaptation a requirement?</title>
        <authorList>
            <consortium name="DOE Joint Genome Institute"/>
            <person name="Looney B.P."/>
            <person name="Miyauchi S."/>
            <person name="Morin E."/>
            <person name="Drula E."/>
            <person name="Courty P.E."/>
            <person name="Chicoki N."/>
            <person name="Fauchery L."/>
            <person name="Kohler A."/>
            <person name="Kuo A."/>
            <person name="LaButti K."/>
            <person name="Pangilinan J."/>
            <person name="Lipzen A."/>
            <person name="Riley R."/>
            <person name="Andreopoulos W."/>
            <person name="He G."/>
            <person name="Johnson J."/>
            <person name="Barry K.W."/>
            <person name="Grigoriev I.V."/>
            <person name="Nagy L."/>
            <person name="Hibbett D."/>
            <person name="Henrissat B."/>
            <person name="Matheny P.B."/>
            <person name="Labbe J."/>
            <person name="Martin A.F."/>
        </authorList>
    </citation>
    <scope>NUCLEOTIDE SEQUENCE</scope>
    <source>
        <strain evidence="1">BPL698</strain>
    </source>
</reference>
<dbReference type="Proteomes" id="UP001207468">
    <property type="component" value="Unassembled WGS sequence"/>
</dbReference>